<reference evidence="2 4" key="1">
    <citation type="journal article" date="2010" name="BMC Genomics">
        <title>Combination of measures distinguishes pre-miRNAs from other stem-loops in the genome of the newly sequenced Anopheles darlingi.</title>
        <authorList>
            <person name="Mendes N.D."/>
            <person name="Freitas A.T."/>
            <person name="Vasconcelos A.T."/>
            <person name="Sagot M.F."/>
        </authorList>
    </citation>
    <scope>NUCLEOTIDE SEQUENCE</scope>
</reference>
<keyword evidence="1" id="KW-0812">Transmembrane</keyword>
<evidence type="ECO:0000256" key="1">
    <source>
        <dbReference type="SAM" id="Phobius"/>
    </source>
</evidence>
<feature type="transmembrane region" description="Helical" evidence="1">
    <location>
        <begin position="20"/>
        <end position="43"/>
    </location>
</feature>
<reference evidence="2" key="3">
    <citation type="journal article" date="2013" name="Nucleic Acids Res.">
        <title>The genome of Anopheles darlingi, the main neotropical malaria vector.</title>
        <authorList>
            <person name="Marinotti O."/>
            <person name="Cerqueira G.C."/>
            <person name="de Almeida L.G."/>
            <person name="Ferro M.I."/>
            <person name="Loreto E.L."/>
            <person name="Zaha A."/>
            <person name="Teixeira S.M."/>
            <person name="Wespiser A.R."/>
            <person name="Almeida E Silva A."/>
            <person name="Schlindwein A.D."/>
            <person name="Pacheco A.C."/>
            <person name="Silva A.L."/>
            <person name="Graveley B.R."/>
            <person name="Walenz B.P."/>
            <person name="Lima Bde A."/>
            <person name="Ribeiro C.A."/>
            <person name="Nunes-Silva C.G."/>
            <person name="de Carvalho C.R."/>
            <person name="Soares C.M."/>
            <person name="de Menezes C.B."/>
            <person name="Matiolli C."/>
            <person name="Caffrey D."/>
            <person name="Araujo D.A."/>
            <person name="de Oliveira D.M."/>
            <person name="Golenbock D."/>
            <person name="Grisard E.C."/>
            <person name="Fantinatti-Garboggini F."/>
            <person name="de Carvalho F.M."/>
            <person name="Barcellos F.G."/>
            <person name="Prosdocimi F."/>
            <person name="May G."/>
            <person name="Azevedo Junior G.M."/>
            <person name="Guimaraes G.M."/>
            <person name="Goldman G.H."/>
            <person name="Padilha I.Q."/>
            <person name="Batista Jda S."/>
            <person name="Ferro J.A."/>
            <person name="Ribeiro J.M."/>
            <person name="Fietto J.L."/>
            <person name="Dabbas K.M."/>
            <person name="Cerdeira L."/>
            <person name="Agnez-Lima L.F."/>
            <person name="Brocchi M."/>
            <person name="de Carvalho M.O."/>
            <person name="Teixeira Mde M."/>
            <person name="Diniz Maia Mde M."/>
            <person name="Goldman M.H."/>
            <person name="Cruz Schneider M.P."/>
            <person name="Felipe M.S."/>
            <person name="Hungria M."/>
            <person name="Nicolas M.F."/>
            <person name="Pereira M."/>
            <person name="Montes M.A."/>
            <person name="Cantao M.E."/>
            <person name="Vincentz M."/>
            <person name="Rafael M.S."/>
            <person name="Silverman N."/>
            <person name="Stoco P.H."/>
            <person name="Souza R.C."/>
            <person name="Vicentini R."/>
            <person name="Gazzinelli R.T."/>
            <person name="Neves Rde O."/>
            <person name="Silva R."/>
            <person name="Astolfi-Filho S."/>
            <person name="Maciel T.E."/>
            <person name="Urmenyi T.P."/>
            <person name="Tadei W.P."/>
            <person name="Camargo E.P."/>
            <person name="de Vasconcelos A.T."/>
        </authorList>
    </citation>
    <scope>NUCLEOTIDE SEQUENCE</scope>
</reference>
<gene>
    <name evidence="2" type="ORF">AND_003096</name>
</gene>
<dbReference type="EnsemblMetazoa" id="ADAC003096-RA">
    <property type="protein sequence ID" value="ADAC003096-PA"/>
    <property type="gene ID" value="ADAC003096"/>
</dbReference>
<proteinExistence type="predicted"/>
<keyword evidence="1" id="KW-0472">Membrane</keyword>
<evidence type="ECO:0000313" key="2">
    <source>
        <dbReference type="EMBL" id="ETN65143.1"/>
    </source>
</evidence>
<reference evidence="2" key="2">
    <citation type="submission" date="2010-05" db="EMBL/GenBank/DDBJ databases">
        <authorList>
            <person name="Almeida L.G."/>
            <person name="Nicolas M.F."/>
            <person name="Souza R.C."/>
            <person name="Vasconcelos A.T.R."/>
        </authorList>
    </citation>
    <scope>NUCLEOTIDE SEQUENCE</scope>
</reference>
<protein>
    <submittedName>
        <fullName evidence="2 3">Uncharacterized protein</fullName>
    </submittedName>
</protein>
<dbReference type="AlphaFoldDB" id="W5JP96"/>
<evidence type="ECO:0000313" key="4">
    <source>
        <dbReference type="Proteomes" id="UP000000673"/>
    </source>
</evidence>
<organism evidence="2">
    <name type="scientific">Anopheles darlingi</name>
    <name type="common">Mosquito</name>
    <dbReference type="NCBI Taxonomy" id="43151"/>
    <lineage>
        <taxon>Eukaryota</taxon>
        <taxon>Metazoa</taxon>
        <taxon>Ecdysozoa</taxon>
        <taxon>Arthropoda</taxon>
        <taxon>Hexapoda</taxon>
        <taxon>Insecta</taxon>
        <taxon>Pterygota</taxon>
        <taxon>Neoptera</taxon>
        <taxon>Endopterygota</taxon>
        <taxon>Diptera</taxon>
        <taxon>Nematocera</taxon>
        <taxon>Culicoidea</taxon>
        <taxon>Culicidae</taxon>
        <taxon>Anophelinae</taxon>
        <taxon>Anopheles</taxon>
    </lineage>
</organism>
<keyword evidence="4" id="KW-1185">Reference proteome</keyword>
<dbReference type="VEuPathDB" id="VectorBase:ADAC003096"/>
<evidence type="ECO:0000313" key="3">
    <source>
        <dbReference type="EnsemblMetazoa" id="ADAC003096-PA"/>
    </source>
</evidence>
<dbReference type="HOGENOM" id="CLU_2924581_0_0_1"/>
<dbReference type="EMBL" id="ADMH02000756">
    <property type="protein sequence ID" value="ETN65143.1"/>
    <property type="molecule type" value="Genomic_DNA"/>
</dbReference>
<dbReference type="Proteomes" id="UP000000673">
    <property type="component" value="Unassembled WGS sequence"/>
</dbReference>
<name>W5JP96_ANODA</name>
<keyword evidence="1" id="KW-1133">Transmembrane helix</keyword>
<sequence length="61" mass="7183">MITVEETSLRRERRSEQRSAALSILCGDDVAFHHVLCFIMSIVECWNMLHPYEKHPQALRQ</sequence>
<accession>W5JP96</accession>
<reference evidence="3" key="4">
    <citation type="submission" date="2015-06" db="UniProtKB">
        <authorList>
            <consortium name="EnsemblMetazoa"/>
        </authorList>
    </citation>
    <scope>IDENTIFICATION</scope>
</reference>